<dbReference type="EMBL" id="JBGMDY010000005">
    <property type="protein sequence ID" value="KAL2335531.1"/>
    <property type="molecule type" value="Genomic_DNA"/>
</dbReference>
<organism evidence="1 2">
    <name type="scientific">Flemingia macrophylla</name>
    <dbReference type="NCBI Taxonomy" id="520843"/>
    <lineage>
        <taxon>Eukaryota</taxon>
        <taxon>Viridiplantae</taxon>
        <taxon>Streptophyta</taxon>
        <taxon>Embryophyta</taxon>
        <taxon>Tracheophyta</taxon>
        <taxon>Spermatophyta</taxon>
        <taxon>Magnoliopsida</taxon>
        <taxon>eudicotyledons</taxon>
        <taxon>Gunneridae</taxon>
        <taxon>Pentapetalae</taxon>
        <taxon>rosids</taxon>
        <taxon>fabids</taxon>
        <taxon>Fabales</taxon>
        <taxon>Fabaceae</taxon>
        <taxon>Papilionoideae</taxon>
        <taxon>50 kb inversion clade</taxon>
        <taxon>NPAAA clade</taxon>
        <taxon>indigoferoid/millettioid clade</taxon>
        <taxon>Phaseoleae</taxon>
        <taxon>Flemingia</taxon>
    </lineage>
</organism>
<dbReference type="AlphaFoldDB" id="A0ABD1MI91"/>
<reference evidence="1 2" key="1">
    <citation type="submission" date="2024-08" db="EMBL/GenBank/DDBJ databases">
        <title>Insights into the chromosomal genome structure of Flemingia macrophylla.</title>
        <authorList>
            <person name="Ding Y."/>
            <person name="Zhao Y."/>
            <person name="Bi W."/>
            <person name="Wu M."/>
            <person name="Zhao G."/>
            <person name="Gong Y."/>
            <person name="Li W."/>
            <person name="Zhang P."/>
        </authorList>
    </citation>
    <scope>NUCLEOTIDE SEQUENCE [LARGE SCALE GENOMIC DNA]</scope>
    <source>
        <strain evidence="1">DYQJB</strain>
        <tissue evidence="1">Leaf</tissue>
    </source>
</reference>
<evidence type="ECO:0000313" key="2">
    <source>
        <dbReference type="Proteomes" id="UP001603857"/>
    </source>
</evidence>
<gene>
    <name evidence="1" type="ORF">Fmac_016744</name>
</gene>
<accession>A0ABD1MI91</accession>
<comment type="caution">
    <text evidence="1">The sequence shown here is derived from an EMBL/GenBank/DDBJ whole genome shotgun (WGS) entry which is preliminary data.</text>
</comment>
<keyword evidence="2" id="KW-1185">Reference proteome</keyword>
<protein>
    <submittedName>
        <fullName evidence="1">Uncharacterized protein</fullName>
    </submittedName>
</protein>
<dbReference type="Proteomes" id="UP001603857">
    <property type="component" value="Unassembled WGS sequence"/>
</dbReference>
<evidence type="ECO:0000313" key="1">
    <source>
        <dbReference type="EMBL" id="KAL2335531.1"/>
    </source>
</evidence>
<name>A0ABD1MI91_9FABA</name>
<sequence length="73" mass="8282">MPLKPDNYLLIIPVADMLHLTETSLLGVSMQLNQIFTFILWHYMWTLSLAVTVDLSPNLQGYISDILVATLCM</sequence>
<proteinExistence type="predicted"/>